<proteinExistence type="inferred from homology"/>
<evidence type="ECO:0000313" key="4">
    <source>
        <dbReference type="Proteomes" id="UP000177942"/>
    </source>
</evidence>
<dbReference type="InterPro" id="IPR000305">
    <property type="entry name" value="GIY-YIG_endonuc"/>
</dbReference>
<dbReference type="PANTHER" id="PTHR34477:SF5">
    <property type="entry name" value="BSL5627 PROTEIN"/>
    <property type="match status" value="1"/>
</dbReference>
<evidence type="ECO:0000256" key="1">
    <source>
        <dbReference type="ARBA" id="ARBA00007435"/>
    </source>
</evidence>
<dbReference type="SUPFAM" id="SSF82771">
    <property type="entry name" value="GIY-YIG endonuclease"/>
    <property type="match status" value="1"/>
</dbReference>
<dbReference type="AlphaFoldDB" id="A0A1G1ZM20"/>
<comment type="caution">
    <text evidence="3">The sequence shown here is derived from an EMBL/GenBank/DDBJ whole genome shotgun (WGS) entry which is preliminary data.</text>
</comment>
<organism evidence="3 4">
    <name type="scientific">Candidatus Harrisonbacteria bacterium RIFCSPLOWO2_01_FULL_44_18</name>
    <dbReference type="NCBI Taxonomy" id="1798407"/>
    <lineage>
        <taxon>Bacteria</taxon>
        <taxon>Candidatus Harrisoniibacteriota</taxon>
    </lineage>
</organism>
<evidence type="ECO:0000313" key="3">
    <source>
        <dbReference type="EMBL" id="OGY65698.1"/>
    </source>
</evidence>
<dbReference type="CDD" id="cd10448">
    <property type="entry name" value="GIY-YIG_unchar_3"/>
    <property type="match status" value="1"/>
</dbReference>
<gene>
    <name evidence="3" type="ORF">A3A16_03725</name>
</gene>
<sequence>MNKQFYVYILTNPNNTVLYTGVANNLRKRIYQHKEKIVPGFTSKYNLTKLIYYEIFDNAYSAISREKQIKAGSRKKKVALINKMNSGWRDLYKQLV</sequence>
<dbReference type="Gene3D" id="3.40.1440.10">
    <property type="entry name" value="GIY-YIG endonuclease"/>
    <property type="match status" value="1"/>
</dbReference>
<evidence type="ECO:0000259" key="2">
    <source>
        <dbReference type="PROSITE" id="PS50164"/>
    </source>
</evidence>
<dbReference type="Proteomes" id="UP000177942">
    <property type="component" value="Unassembled WGS sequence"/>
</dbReference>
<accession>A0A1G1ZM20</accession>
<feature type="domain" description="GIY-YIG" evidence="2">
    <location>
        <begin position="3"/>
        <end position="79"/>
    </location>
</feature>
<dbReference type="PROSITE" id="PS50164">
    <property type="entry name" value="GIY_YIG"/>
    <property type="match status" value="1"/>
</dbReference>
<dbReference type="PANTHER" id="PTHR34477">
    <property type="entry name" value="UPF0213 PROTEIN YHBQ"/>
    <property type="match status" value="1"/>
</dbReference>
<dbReference type="SMART" id="SM00465">
    <property type="entry name" value="GIYc"/>
    <property type="match status" value="1"/>
</dbReference>
<dbReference type="InterPro" id="IPR050190">
    <property type="entry name" value="UPF0213_domain"/>
</dbReference>
<protein>
    <submittedName>
        <fullName evidence="3">Excinuclease ABC subunit C</fullName>
    </submittedName>
</protein>
<reference evidence="3 4" key="1">
    <citation type="journal article" date="2016" name="Nat. Commun.">
        <title>Thousands of microbial genomes shed light on interconnected biogeochemical processes in an aquifer system.</title>
        <authorList>
            <person name="Anantharaman K."/>
            <person name="Brown C.T."/>
            <person name="Hug L.A."/>
            <person name="Sharon I."/>
            <person name="Castelle C.J."/>
            <person name="Probst A.J."/>
            <person name="Thomas B.C."/>
            <person name="Singh A."/>
            <person name="Wilkins M.J."/>
            <person name="Karaoz U."/>
            <person name="Brodie E.L."/>
            <person name="Williams K.H."/>
            <person name="Hubbard S.S."/>
            <person name="Banfield J.F."/>
        </authorList>
    </citation>
    <scope>NUCLEOTIDE SEQUENCE [LARGE SCALE GENOMIC DNA]</scope>
</reference>
<dbReference type="EMBL" id="MHJJ01000007">
    <property type="protein sequence ID" value="OGY65698.1"/>
    <property type="molecule type" value="Genomic_DNA"/>
</dbReference>
<dbReference type="InterPro" id="IPR035901">
    <property type="entry name" value="GIY-YIG_endonuc_sf"/>
</dbReference>
<name>A0A1G1ZM20_9BACT</name>
<dbReference type="Pfam" id="PF01541">
    <property type="entry name" value="GIY-YIG"/>
    <property type="match status" value="1"/>
</dbReference>
<comment type="similarity">
    <text evidence="1">Belongs to the UPF0213 family.</text>
</comment>